<comment type="caution">
    <text evidence="1">The sequence shown here is derived from an EMBL/GenBank/DDBJ whole genome shotgun (WGS) entry which is preliminary data.</text>
</comment>
<organism evidence="1 2">
    <name type="scientific">Paenibacillus cellulosilyticus</name>
    <dbReference type="NCBI Taxonomy" id="375489"/>
    <lineage>
        <taxon>Bacteria</taxon>
        <taxon>Bacillati</taxon>
        <taxon>Bacillota</taxon>
        <taxon>Bacilli</taxon>
        <taxon>Bacillales</taxon>
        <taxon>Paenibacillaceae</taxon>
        <taxon>Paenibacillus</taxon>
    </lineage>
</organism>
<dbReference type="EMBL" id="QGTQ01000012">
    <property type="protein sequence ID" value="PWW00741.1"/>
    <property type="molecule type" value="Genomic_DNA"/>
</dbReference>
<dbReference type="RefSeq" id="WP_110044959.1">
    <property type="nucleotide sequence ID" value="NZ_CP054612.1"/>
</dbReference>
<protein>
    <submittedName>
        <fullName evidence="1">Uncharacterized protein</fullName>
    </submittedName>
</protein>
<accession>A0A2V2YSX5</accession>
<gene>
    <name evidence="1" type="ORF">DFQ01_11294</name>
</gene>
<proteinExistence type="predicted"/>
<dbReference type="AlphaFoldDB" id="A0A2V2YSX5"/>
<evidence type="ECO:0000313" key="2">
    <source>
        <dbReference type="Proteomes" id="UP000246635"/>
    </source>
</evidence>
<reference evidence="1 2" key="1">
    <citation type="submission" date="2018-05" db="EMBL/GenBank/DDBJ databases">
        <title>Genomic Encyclopedia of Type Strains, Phase III (KMG-III): the genomes of soil and plant-associated and newly described type strains.</title>
        <authorList>
            <person name="Whitman W."/>
        </authorList>
    </citation>
    <scope>NUCLEOTIDE SEQUENCE [LARGE SCALE GENOMIC DNA]</scope>
    <source>
        <strain evidence="1 2">CECT 5696</strain>
    </source>
</reference>
<keyword evidence="2" id="KW-1185">Reference proteome</keyword>
<name>A0A2V2YSX5_9BACL</name>
<evidence type="ECO:0000313" key="1">
    <source>
        <dbReference type="EMBL" id="PWW00741.1"/>
    </source>
</evidence>
<dbReference type="OrthoDB" id="2623478at2"/>
<dbReference type="Proteomes" id="UP000246635">
    <property type="component" value="Unassembled WGS sequence"/>
</dbReference>
<sequence>MRRLILLVGVILLALLWTNPDRSDFEKWVYKKEVIHFQRSTPLEPVNYRSRNYLLFSIHELSVLRQQTDSITEYDSYAGVGVLGIIFPTSAPNIDGRQSPVF</sequence>